<evidence type="ECO:0000256" key="2">
    <source>
        <dbReference type="SAM" id="SignalP"/>
    </source>
</evidence>
<dbReference type="EMBL" id="FNTV01000001">
    <property type="protein sequence ID" value="SED92238.1"/>
    <property type="molecule type" value="Genomic_DNA"/>
</dbReference>
<evidence type="ECO:0000313" key="4">
    <source>
        <dbReference type="Proteomes" id="UP000182725"/>
    </source>
</evidence>
<evidence type="ECO:0000313" key="3">
    <source>
        <dbReference type="EMBL" id="SED92238.1"/>
    </source>
</evidence>
<accession>A0A1H5EMN7</accession>
<feature type="signal peptide" evidence="2">
    <location>
        <begin position="1"/>
        <end position="22"/>
    </location>
</feature>
<keyword evidence="1" id="KW-1133">Transmembrane helix</keyword>
<proteinExistence type="predicted"/>
<organism evidence="3 4">
    <name type="scientific">Arthrobacter alpinus</name>
    <dbReference type="NCBI Taxonomy" id="656366"/>
    <lineage>
        <taxon>Bacteria</taxon>
        <taxon>Bacillati</taxon>
        <taxon>Actinomycetota</taxon>
        <taxon>Actinomycetes</taxon>
        <taxon>Micrococcales</taxon>
        <taxon>Micrococcaceae</taxon>
        <taxon>Arthrobacter</taxon>
    </lineage>
</organism>
<protein>
    <submittedName>
        <fullName evidence="3">Uncharacterized protein</fullName>
    </submittedName>
</protein>
<keyword evidence="1" id="KW-0812">Transmembrane</keyword>
<keyword evidence="1" id="KW-0472">Membrane</keyword>
<name>A0A1H5EMN7_9MICC</name>
<keyword evidence="2" id="KW-0732">Signal</keyword>
<feature type="chain" id="PRO_5010374323" evidence="2">
    <location>
        <begin position="23"/>
        <end position="281"/>
    </location>
</feature>
<reference evidence="3 4" key="1">
    <citation type="submission" date="2016-10" db="EMBL/GenBank/DDBJ databases">
        <authorList>
            <person name="de Groot N.N."/>
        </authorList>
    </citation>
    <scope>NUCLEOTIDE SEQUENCE [LARGE SCALE GENOMIC DNA]</scope>
    <source>
        <strain evidence="3 4">DSM 22274</strain>
    </source>
</reference>
<feature type="transmembrane region" description="Helical" evidence="1">
    <location>
        <begin position="158"/>
        <end position="179"/>
    </location>
</feature>
<feature type="transmembrane region" description="Helical" evidence="1">
    <location>
        <begin position="237"/>
        <end position="258"/>
    </location>
</feature>
<gene>
    <name evidence="3" type="ORF">SAMN04489740_0288</name>
</gene>
<evidence type="ECO:0000256" key="1">
    <source>
        <dbReference type="SAM" id="Phobius"/>
    </source>
</evidence>
<dbReference type="AlphaFoldDB" id="A0A1H5EMN7"/>
<dbReference type="Proteomes" id="UP000182725">
    <property type="component" value="Unassembled WGS sequence"/>
</dbReference>
<feature type="transmembrane region" description="Helical" evidence="1">
    <location>
        <begin position="200"/>
        <end position="217"/>
    </location>
</feature>
<feature type="transmembrane region" description="Helical" evidence="1">
    <location>
        <begin position="128"/>
        <end position="146"/>
    </location>
</feature>
<feature type="transmembrane region" description="Helical" evidence="1">
    <location>
        <begin position="60"/>
        <end position="78"/>
    </location>
</feature>
<dbReference type="RefSeq" id="WP_074709896.1">
    <property type="nucleotide sequence ID" value="NZ_FNTV01000001.1"/>
</dbReference>
<sequence>MTKLIAVLAILAALAWAVTATASWITKKKAPLAIASGRAPTHVTAAEQNKAMLRAQLRPAAGMVFALVMFAALFRVSIGIAGQAGLPTALTAGLSASGGLLLFSALPATALPAGPTPARQRLAAKKHFVMPFATLIAFLAFLVVSAQADASYPGWEGALPLALAALALTGSSLLALRRMAKTASLPDPRMTVLDRSWRELSARLVLTFTSGALLAYLGGTAMATGQSLLGTEPASPALGITCVALGSALALAGVVLLVMAAKGAFTIRATALKGTPAPITA</sequence>